<keyword evidence="2" id="KW-1185">Reference proteome</keyword>
<accession>A0A8R1UXK5</accession>
<organism evidence="1 2">
    <name type="scientific">Pristionchus pacificus</name>
    <name type="common">Parasitic nematode worm</name>
    <dbReference type="NCBI Taxonomy" id="54126"/>
    <lineage>
        <taxon>Eukaryota</taxon>
        <taxon>Metazoa</taxon>
        <taxon>Ecdysozoa</taxon>
        <taxon>Nematoda</taxon>
        <taxon>Chromadorea</taxon>
        <taxon>Rhabditida</taxon>
        <taxon>Rhabditina</taxon>
        <taxon>Diplogasteromorpha</taxon>
        <taxon>Diplogasteroidea</taxon>
        <taxon>Neodiplogasteridae</taxon>
        <taxon>Pristionchus</taxon>
    </lineage>
</organism>
<reference evidence="2" key="1">
    <citation type="journal article" date="2008" name="Nat. Genet.">
        <title>The Pristionchus pacificus genome provides a unique perspective on nematode lifestyle and parasitism.</title>
        <authorList>
            <person name="Dieterich C."/>
            <person name="Clifton S.W."/>
            <person name="Schuster L.N."/>
            <person name="Chinwalla A."/>
            <person name="Delehaunty K."/>
            <person name="Dinkelacker I."/>
            <person name="Fulton L."/>
            <person name="Fulton R."/>
            <person name="Godfrey J."/>
            <person name="Minx P."/>
            <person name="Mitreva M."/>
            <person name="Roeseler W."/>
            <person name="Tian H."/>
            <person name="Witte H."/>
            <person name="Yang S.P."/>
            <person name="Wilson R.K."/>
            <person name="Sommer R.J."/>
        </authorList>
    </citation>
    <scope>NUCLEOTIDE SEQUENCE [LARGE SCALE GENOMIC DNA]</scope>
    <source>
        <strain evidence="2">PS312</strain>
    </source>
</reference>
<dbReference type="Proteomes" id="UP000005239">
    <property type="component" value="Unassembled WGS sequence"/>
</dbReference>
<gene>
    <name evidence="1" type="primary">WBGene00279518</name>
</gene>
<reference evidence="1" key="2">
    <citation type="submission" date="2022-06" db="UniProtKB">
        <authorList>
            <consortium name="EnsemblMetazoa"/>
        </authorList>
    </citation>
    <scope>IDENTIFICATION</scope>
    <source>
        <strain evidence="1">PS312</strain>
    </source>
</reference>
<dbReference type="EnsemblMetazoa" id="PPA41149.1">
    <property type="protein sequence ID" value="PPA41149.1"/>
    <property type="gene ID" value="WBGene00279518"/>
</dbReference>
<accession>A0A2A6CLN9</accession>
<proteinExistence type="predicted"/>
<evidence type="ECO:0000313" key="1">
    <source>
        <dbReference type="EnsemblMetazoa" id="PPA41149.1"/>
    </source>
</evidence>
<name>A0A2A6CLN9_PRIPA</name>
<dbReference type="AlphaFoldDB" id="A0A2A6CLN9"/>
<sequence>MTDVVLPCWMQHMESTGAPVINLLSFPFAISMIVIGAFGLGNGSCTWNPSIPISAVGLYVACRKWRSGPNQYRKSPVVGTLMLILVAIGLVVLAFGMHAAFSDTKDLVLTQSSDPGERRHVNCNPWVYFAACASFLLFFFMLIFSCCLACGVGWHAWKEYGTEDVPGPPRLP</sequence>
<evidence type="ECO:0000313" key="2">
    <source>
        <dbReference type="Proteomes" id="UP000005239"/>
    </source>
</evidence>
<protein>
    <submittedName>
        <fullName evidence="1">Uncharacterized protein</fullName>
    </submittedName>
</protein>